<dbReference type="GeneID" id="60335168"/>
<dbReference type="EMBL" id="MK112556">
    <property type="protein sequence ID" value="AZF95156.1"/>
    <property type="molecule type" value="Genomic_DNA"/>
</dbReference>
<proteinExistence type="predicted"/>
<protein>
    <submittedName>
        <fullName evidence="1">Uncharacterized protein</fullName>
    </submittedName>
</protein>
<sequence>MSEVFVRPTRYEVTAWPGPVDGVNRSQFVLYVEWRGEDRWCVTDGSYCYRRDGHKSYERNPSSRTDRFKKAYRFSLDEALEIAKRVAPTIRVGRGPNREGLSAADMWEWEKNQ</sequence>
<dbReference type="Proteomes" id="UP000268651">
    <property type="component" value="Segment"/>
</dbReference>
<accession>A0A3G8FKA5</accession>
<name>A0A3G8FKA5_9CAUD</name>
<dbReference type="KEGG" id="vg:60335168"/>
<reference evidence="1 2" key="1">
    <citation type="submission" date="2018-10" db="EMBL/GenBank/DDBJ databases">
        <authorList>
            <person name="Foster K.J."/>
            <person name="Bartholomay K.L."/>
            <person name="Lowery A.C."/>
            <person name="Guild N.A."/>
            <person name="Fillman C.L."/>
            <person name="Ball S.L."/>
            <person name="Garlena R.A."/>
            <person name="Russell D.A."/>
            <person name="Pope W.H."/>
            <person name="Jacobs-Sera D."/>
            <person name="Hatfull G.F."/>
        </authorList>
    </citation>
    <scope>NUCLEOTIDE SEQUENCE [LARGE SCALE GENOMIC DNA]</scope>
</reference>
<evidence type="ECO:0000313" key="2">
    <source>
        <dbReference type="Proteomes" id="UP000268651"/>
    </source>
</evidence>
<gene>
    <name evidence="1" type="primary">90</name>
    <name evidence="1" type="ORF">ZERG_90</name>
</gene>
<evidence type="ECO:0000313" key="1">
    <source>
        <dbReference type="EMBL" id="AZF95156.1"/>
    </source>
</evidence>
<organism evidence="1 2">
    <name type="scientific">Mycobacterium phage Zerg</name>
    <dbReference type="NCBI Taxonomy" id="2488980"/>
    <lineage>
        <taxon>Viruses</taxon>
        <taxon>Duplodnaviria</taxon>
        <taxon>Heunggongvirae</taxon>
        <taxon>Uroviricota</taxon>
        <taxon>Caudoviricetes</taxon>
        <taxon>Gracegardnervirinae</taxon>
        <taxon>Cheoctovirus</taxon>
        <taxon>Cheoctovirus zerg</taxon>
    </lineage>
</organism>
<dbReference type="RefSeq" id="YP_009963587.1">
    <property type="nucleotide sequence ID" value="NC_051720.1"/>
</dbReference>
<keyword evidence="2" id="KW-1185">Reference proteome</keyword>